<comment type="caution">
    <text evidence="5">The sequence shown here is derived from an EMBL/GenBank/DDBJ whole genome shotgun (WGS) entry which is preliminary data.</text>
</comment>
<dbReference type="EMBL" id="PVTL01000007">
    <property type="protein sequence ID" value="PRY67313.1"/>
    <property type="molecule type" value="Genomic_DNA"/>
</dbReference>
<accession>A0A2T0VAY3</accession>
<reference evidence="5 6" key="1">
    <citation type="submission" date="2018-03" db="EMBL/GenBank/DDBJ databases">
        <title>Genomic Encyclopedia of Type Strains, Phase III (KMG-III): the genomes of soil and plant-associated and newly described type strains.</title>
        <authorList>
            <person name="Whitman W."/>
        </authorList>
    </citation>
    <scope>NUCLEOTIDE SEQUENCE [LARGE SCALE GENOMIC DNA]</scope>
    <source>
        <strain evidence="5 6">CGMCC 1.12484</strain>
    </source>
</reference>
<dbReference type="Proteomes" id="UP000237983">
    <property type="component" value="Unassembled WGS sequence"/>
</dbReference>
<dbReference type="GO" id="GO:0016887">
    <property type="term" value="F:ATP hydrolysis activity"/>
    <property type="evidence" value="ECO:0007669"/>
    <property type="project" value="InterPro"/>
</dbReference>
<evidence type="ECO:0000259" key="4">
    <source>
        <dbReference type="PROSITE" id="PS50893"/>
    </source>
</evidence>
<organism evidence="5 6">
    <name type="scientific">Glaciihabitans tibetensis</name>
    <dbReference type="NCBI Taxonomy" id="1266600"/>
    <lineage>
        <taxon>Bacteria</taxon>
        <taxon>Bacillati</taxon>
        <taxon>Actinomycetota</taxon>
        <taxon>Actinomycetes</taxon>
        <taxon>Micrococcales</taxon>
        <taxon>Microbacteriaceae</taxon>
        <taxon>Glaciihabitans</taxon>
    </lineage>
</organism>
<dbReference type="Pfam" id="PF16326">
    <property type="entry name" value="ABC_tran_CTD"/>
    <property type="match status" value="1"/>
</dbReference>
<dbReference type="GO" id="GO:0003677">
    <property type="term" value="F:DNA binding"/>
    <property type="evidence" value="ECO:0007669"/>
    <property type="project" value="InterPro"/>
</dbReference>
<evidence type="ECO:0000256" key="1">
    <source>
        <dbReference type="ARBA" id="ARBA00022741"/>
    </source>
</evidence>
<feature type="coiled-coil region" evidence="3">
    <location>
        <begin position="536"/>
        <end position="595"/>
    </location>
</feature>
<dbReference type="CDD" id="cd03221">
    <property type="entry name" value="ABCF_EF-3"/>
    <property type="match status" value="2"/>
</dbReference>
<dbReference type="InterPro" id="IPR003439">
    <property type="entry name" value="ABC_transporter-like_ATP-bd"/>
</dbReference>
<gene>
    <name evidence="5" type="ORF">B0I08_107210</name>
</gene>
<proteinExistence type="predicted"/>
<dbReference type="InterPro" id="IPR032524">
    <property type="entry name" value="ABC_tran_C"/>
</dbReference>
<evidence type="ECO:0000313" key="5">
    <source>
        <dbReference type="EMBL" id="PRY67313.1"/>
    </source>
</evidence>
<evidence type="ECO:0000313" key="6">
    <source>
        <dbReference type="Proteomes" id="UP000237983"/>
    </source>
</evidence>
<dbReference type="PROSITE" id="PS50893">
    <property type="entry name" value="ABC_TRANSPORTER_2"/>
    <property type="match status" value="2"/>
</dbReference>
<dbReference type="Gene3D" id="3.40.50.300">
    <property type="entry name" value="P-loop containing nucleotide triphosphate hydrolases"/>
    <property type="match status" value="2"/>
</dbReference>
<dbReference type="InterPro" id="IPR037118">
    <property type="entry name" value="Val-tRNA_synth_C_sf"/>
</dbReference>
<name>A0A2T0VAY3_9MICO</name>
<keyword evidence="1" id="KW-0547">Nucleotide-binding</keyword>
<protein>
    <submittedName>
        <fullName evidence="5">ATPase subunit of ABC transporter with duplicated ATPase domains</fullName>
    </submittedName>
</protein>
<dbReference type="PANTHER" id="PTHR42855">
    <property type="entry name" value="ABC TRANSPORTER ATP-BINDING SUBUNIT"/>
    <property type="match status" value="1"/>
</dbReference>
<sequence>MAHLLGAEALHLEYPNRVIFDSVTIGIDEGQRIGIVGRNGDGKSTLMRLMAGTLEPNSGRVTRRGGILLGMLDQADEMDDDLTVSAAIVGERPEYEWASDPRVRDVLGGLVEGVPWEARIGQLSGGQRRRVALAALLVGDWDIIFLDEPTNHLDVEGIAWLAQHLKRRWNQDAGALVVVTHDRWFLDEICTDTWEVHDRLIEPFEGGYAAYILQRVERDRSAAASESKRQNLMRKELAWLGRGAPARSTKPKFRIDAANELIANEPPPRDKISLASMAMQRLGKDVVDLENISVTYEDRINGGSKEVLKDVTWRIAPGERTGILGVNGAGKSTLLSLVTGTLLPTTGNVKRGKTIKVSTLTQQLGELAEIWEDRVSEVLGRQKSTYVSGGKEMTPSQLLERVGFGSDALSNKVRELSGGQKRRLQLLLIILDEPNVLILDEPTNDLDTDMLAAIEDLLDSYPGTLLVVSHDRYLLERVTDQQYAVLGGNLRHLPGGVDEYLKLRSGQLSAASAAAAASTGKAKQPENSNRPKGAELRAAEKELAAAGRKIEKSTARISELHVLLATHDQSDFAGLGKLSDELGALEKTVAEVESRWLELTELLG</sequence>
<keyword evidence="3" id="KW-0175">Coiled coil</keyword>
<keyword evidence="6" id="KW-1185">Reference proteome</keyword>
<dbReference type="InterPro" id="IPR027417">
    <property type="entry name" value="P-loop_NTPase"/>
</dbReference>
<dbReference type="AlphaFoldDB" id="A0A2T0VAY3"/>
<dbReference type="SUPFAM" id="SSF52540">
    <property type="entry name" value="P-loop containing nucleoside triphosphate hydrolases"/>
    <property type="match status" value="2"/>
</dbReference>
<keyword evidence="2" id="KW-0067">ATP-binding</keyword>
<dbReference type="RefSeq" id="WP_106213909.1">
    <property type="nucleotide sequence ID" value="NZ_PVTL01000007.1"/>
</dbReference>
<evidence type="ECO:0000256" key="2">
    <source>
        <dbReference type="ARBA" id="ARBA00022840"/>
    </source>
</evidence>
<dbReference type="SMART" id="SM00382">
    <property type="entry name" value="AAA"/>
    <property type="match status" value="2"/>
</dbReference>
<dbReference type="PROSITE" id="PS00211">
    <property type="entry name" value="ABC_TRANSPORTER_1"/>
    <property type="match status" value="2"/>
</dbReference>
<dbReference type="GO" id="GO:0005524">
    <property type="term" value="F:ATP binding"/>
    <property type="evidence" value="ECO:0007669"/>
    <property type="project" value="UniProtKB-KW"/>
</dbReference>
<dbReference type="PANTHER" id="PTHR42855:SF1">
    <property type="entry name" value="ABC TRANSPORTER DOMAIN-CONTAINING PROTEIN"/>
    <property type="match status" value="1"/>
</dbReference>
<dbReference type="Gene3D" id="1.10.287.380">
    <property type="entry name" value="Valyl-tRNA synthetase, C-terminal domain"/>
    <property type="match status" value="1"/>
</dbReference>
<feature type="domain" description="ABC transporter" evidence="4">
    <location>
        <begin position="5"/>
        <end position="223"/>
    </location>
</feature>
<dbReference type="InterPro" id="IPR003593">
    <property type="entry name" value="AAA+_ATPase"/>
</dbReference>
<evidence type="ECO:0000256" key="3">
    <source>
        <dbReference type="SAM" id="Coils"/>
    </source>
</evidence>
<dbReference type="OrthoDB" id="3239744at2"/>
<dbReference type="InterPro" id="IPR051309">
    <property type="entry name" value="ABCF_ATPase"/>
</dbReference>
<dbReference type="Pfam" id="PF00005">
    <property type="entry name" value="ABC_tran"/>
    <property type="match status" value="2"/>
</dbReference>
<feature type="domain" description="ABC transporter" evidence="4">
    <location>
        <begin position="287"/>
        <end position="512"/>
    </location>
</feature>
<dbReference type="InterPro" id="IPR017871">
    <property type="entry name" value="ABC_transporter-like_CS"/>
</dbReference>